<evidence type="ECO:0000256" key="3">
    <source>
        <dbReference type="ARBA" id="ARBA00022801"/>
    </source>
</evidence>
<dbReference type="PANTHER" id="PTHR43176">
    <property type="entry name" value="3-HYDROXYISOBUTYRYL-COA HYDROLASE-RELATED"/>
    <property type="match status" value="1"/>
</dbReference>
<dbReference type="InterPro" id="IPR045004">
    <property type="entry name" value="ECH_dom"/>
</dbReference>
<gene>
    <name evidence="5" type="ORF">SAMN05444695_10944</name>
</gene>
<dbReference type="InterPro" id="IPR032259">
    <property type="entry name" value="HIBYL-CoA-H"/>
</dbReference>
<dbReference type="CDD" id="cd06558">
    <property type="entry name" value="crotonase-like"/>
    <property type="match status" value="1"/>
</dbReference>
<dbReference type="PANTHER" id="PTHR43176:SF3">
    <property type="entry name" value="3-HYDROXYISOBUTYRYL-COA HYDROLASE, MITOCHONDRIAL"/>
    <property type="match status" value="1"/>
</dbReference>
<accession>A0A1G8LY92</accession>
<reference evidence="5 6" key="1">
    <citation type="submission" date="2016-10" db="EMBL/GenBank/DDBJ databases">
        <authorList>
            <person name="de Groot N.N."/>
        </authorList>
    </citation>
    <scope>NUCLEOTIDE SEQUENCE [LARGE SCALE GENOMIC DNA]</scope>
    <source>
        <strain evidence="5 6">DSM 44892</strain>
    </source>
</reference>
<dbReference type="Gene3D" id="3.90.226.10">
    <property type="entry name" value="2-enoyl-CoA Hydratase, Chain A, domain 1"/>
    <property type="match status" value="1"/>
</dbReference>
<dbReference type="GO" id="GO:0003860">
    <property type="term" value="F:3-hydroxyisobutyryl-CoA hydrolase activity"/>
    <property type="evidence" value="ECO:0007669"/>
    <property type="project" value="UniProtKB-EC"/>
</dbReference>
<feature type="domain" description="Enoyl-CoA hydratase/isomerase" evidence="4">
    <location>
        <begin position="17"/>
        <end position="337"/>
    </location>
</feature>
<dbReference type="EMBL" id="FNDN01000009">
    <property type="protein sequence ID" value="SDI60625.1"/>
    <property type="molecule type" value="Genomic_DNA"/>
</dbReference>
<keyword evidence="6" id="KW-1185">Reference proteome</keyword>
<evidence type="ECO:0000259" key="4">
    <source>
        <dbReference type="Pfam" id="PF16113"/>
    </source>
</evidence>
<protein>
    <recommendedName>
        <fullName evidence="2">3-hydroxyisobutyryl-CoA hydrolase</fullName>
        <ecNumber evidence="2">3.1.2.4</ecNumber>
    </recommendedName>
</protein>
<dbReference type="GO" id="GO:0005829">
    <property type="term" value="C:cytosol"/>
    <property type="evidence" value="ECO:0007669"/>
    <property type="project" value="TreeGrafter"/>
</dbReference>
<evidence type="ECO:0000313" key="6">
    <source>
        <dbReference type="Proteomes" id="UP000183263"/>
    </source>
</evidence>
<dbReference type="AlphaFoldDB" id="A0A1G8LY92"/>
<keyword evidence="3" id="KW-0378">Hydrolase</keyword>
<dbReference type="Pfam" id="PF16113">
    <property type="entry name" value="ECH_2"/>
    <property type="match status" value="1"/>
</dbReference>
<evidence type="ECO:0000256" key="2">
    <source>
        <dbReference type="ARBA" id="ARBA00011915"/>
    </source>
</evidence>
<dbReference type="Proteomes" id="UP000183263">
    <property type="component" value="Unassembled WGS sequence"/>
</dbReference>
<name>A0A1G8LY92_9NOCA</name>
<organism evidence="5 6">
    <name type="scientific">Rhodococcus triatomae</name>
    <dbReference type="NCBI Taxonomy" id="300028"/>
    <lineage>
        <taxon>Bacteria</taxon>
        <taxon>Bacillati</taxon>
        <taxon>Actinomycetota</taxon>
        <taxon>Actinomycetes</taxon>
        <taxon>Mycobacteriales</taxon>
        <taxon>Nocardiaceae</taxon>
        <taxon>Rhodococcus</taxon>
    </lineage>
</organism>
<dbReference type="SUPFAM" id="SSF52096">
    <property type="entry name" value="ClpP/crotonase"/>
    <property type="match status" value="1"/>
</dbReference>
<sequence>MTKPGDAEVSIEVRDGIGHITLNRPKAINALNHEMVRAMAGALEQWRGDDAVRAVLVRGAGERGLCAGGDIVAIHHDAKAGGAGSLDFWRDEYVLNAAIARYPKPYVAIMDGIVMGGGVGISAHGSVRVVTERSMIGMPETGIGFIPDVGGTYLLARAPGQLGTHVALTTARMSGADAIACGFADHFVPSESIDEFVAALAAGPVDAAVAAFGRPAPESDLLAQREWIDAAYSADSVREIVDRLQASPIEEARKAAEQVLSKSPIALSVTLRSLRRAERSPSLEETLNEEYRVSTASLRSHDLVEGIRAQVIDKDRSPKWSPATLEEVTGGAVDAYFAPLGDAELGLTAP</sequence>
<dbReference type="EC" id="3.1.2.4" evidence="2"/>
<evidence type="ECO:0000313" key="5">
    <source>
        <dbReference type="EMBL" id="SDI60625.1"/>
    </source>
</evidence>
<comment type="catalytic activity">
    <reaction evidence="1">
        <text>3-hydroxy-2-methylpropanoyl-CoA + H2O = 3-hydroxy-2-methylpropanoate + CoA + H(+)</text>
        <dbReference type="Rhea" id="RHEA:20888"/>
        <dbReference type="ChEBI" id="CHEBI:11805"/>
        <dbReference type="ChEBI" id="CHEBI:15377"/>
        <dbReference type="ChEBI" id="CHEBI:15378"/>
        <dbReference type="ChEBI" id="CHEBI:57287"/>
        <dbReference type="ChEBI" id="CHEBI:57340"/>
        <dbReference type="EC" id="3.1.2.4"/>
    </reaction>
</comment>
<dbReference type="GO" id="GO:0006574">
    <property type="term" value="P:L-valine catabolic process"/>
    <property type="evidence" value="ECO:0007669"/>
    <property type="project" value="TreeGrafter"/>
</dbReference>
<dbReference type="OrthoDB" id="9790967at2"/>
<proteinExistence type="predicted"/>
<dbReference type="InterPro" id="IPR029045">
    <property type="entry name" value="ClpP/crotonase-like_dom_sf"/>
</dbReference>
<evidence type="ECO:0000256" key="1">
    <source>
        <dbReference type="ARBA" id="ARBA00001709"/>
    </source>
</evidence>
<dbReference type="NCBIfam" id="NF004127">
    <property type="entry name" value="PRK05617.1"/>
    <property type="match status" value="1"/>
</dbReference>
<dbReference type="RefSeq" id="WP_072736910.1">
    <property type="nucleotide sequence ID" value="NZ_CP048813.1"/>
</dbReference>